<evidence type="ECO:0000256" key="2">
    <source>
        <dbReference type="ARBA" id="ARBA00023125"/>
    </source>
</evidence>
<dbReference type="GO" id="GO:0003700">
    <property type="term" value="F:DNA-binding transcription factor activity"/>
    <property type="evidence" value="ECO:0007669"/>
    <property type="project" value="InterPro"/>
</dbReference>
<feature type="domain" description="HTH araC/xylS-type" evidence="4">
    <location>
        <begin position="208"/>
        <end position="277"/>
    </location>
</feature>
<keyword evidence="6" id="KW-1185">Reference proteome</keyword>
<dbReference type="EMBL" id="JJMU01000053">
    <property type="protein sequence ID" value="KGE13330.1"/>
    <property type="molecule type" value="Genomic_DNA"/>
</dbReference>
<dbReference type="eggNOG" id="COG2207">
    <property type="taxonomic scope" value="Bacteria"/>
</dbReference>
<reference evidence="6" key="1">
    <citation type="submission" date="2014-04" db="EMBL/GenBank/DDBJ databases">
        <title>Whole-Genome optical mapping and complete genome sequence of Sphingobacterium deserti sp. nov., a new spaces isolated from desert in the west of China.</title>
        <authorList>
            <person name="Teng C."/>
            <person name="Zhou Z."/>
            <person name="Li X."/>
            <person name="Chen M."/>
            <person name="Lin M."/>
            <person name="Wang L."/>
            <person name="Su S."/>
            <person name="Zhang C."/>
            <person name="Zhang W."/>
        </authorList>
    </citation>
    <scope>NUCLEOTIDE SEQUENCE [LARGE SCALE GENOMIC DNA]</scope>
    <source>
        <strain evidence="6">ACCC05744</strain>
    </source>
</reference>
<dbReference type="STRING" id="1229276.DI53_2861"/>
<keyword evidence="2" id="KW-0238">DNA-binding</keyword>
<proteinExistence type="predicted"/>
<accession>A0A0B8T717</accession>
<gene>
    <name evidence="5" type="ORF">DI53_2861</name>
</gene>
<evidence type="ECO:0000313" key="5">
    <source>
        <dbReference type="EMBL" id="KGE13330.1"/>
    </source>
</evidence>
<evidence type="ECO:0000256" key="3">
    <source>
        <dbReference type="ARBA" id="ARBA00023163"/>
    </source>
</evidence>
<evidence type="ECO:0000256" key="1">
    <source>
        <dbReference type="ARBA" id="ARBA00023015"/>
    </source>
</evidence>
<comment type="caution">
    <text evidence="5">The sequence shown here is derived from an EMBL/GenBank/DDBJ whole genome shotgun (WGS) entry which is preliminary data.</text>
</comment>
<name>A0A0B8T717_9SPHI</name>
<dbReference type="AlphaFoldDB" id="A0A0B8T717"/>
<dbReference type="SMART" id="SM00342">
    <property type="entry name" value="HTH_ARAC"/>
    <property type="match status" value="1"/>
</dbReference>
<dbReference type="PANTHER" id="PTHR46796">
    <property type="entry name" value="HTH-TYPE TRANSCRIPTIONAL ACTIVATOR RHAS-RELATED"/>
    <property type="match status" value="1"/>
</dbReference>
<dbReference type="InterPro" id="IPR050204">
    <property type="entry name" value="AraC_XylS_family_regulators"/>
</dbReference>
<dbReference type="GO" id="GO:0043565">
    <property type="term" value="F:sequence-specific DNA binding"/>
    <property type="evidence" value="ECO:0007669"/>
    <property type="project" value="InterPro"/>
</dbReference>
<dbReference type="PATRIC" id="fig|1229276.3.peg.2956"/>
<keyword evidence="1" id="KW-0805">Transcription regulation</keyword>
<reference evidence="5 6" key="2">
    <citation type="journal article" date="2015" name="PLoS ONE">
        <title>Whole-Genome Optical Mapping and Finished Genome Sequence of Sphingobacterium deserti sp. nov., a New Species Isolated from the Western Desert of China.</title>
        <authorList>
            <person name="Teng C."/>
            <person name="Zhou Z."/>
            <person name="Molnar I."/>
            <person name="Li X."/>
            <person name="Tang R."/>
            <person name="Chen M."/>
            <person name="Wang L."/>
            <person name="Su S."/>
            <person name="Zhang W."/>
            <person name="Lin M."/>
        </authorList>
    </citation>
    <scope>NUCLEOTIDE SEQUENCE [LARGE SCALE GENOMIC DNA]</scope>
    <source>
        <strain evidence="6">ACCC05744</strain>
    </source>
</reference>
<dbReference type="InterPro" id="IPR009057">
    <property type="entry name" value="Homeodomain-like_sf"/>
</dbReference>
<dbReference type="PROSITE" id="PS01124">
    <property type="entry name" value="HTH_ARAC_FAMILY_2"/>
    <property type="match status" value="1"/>
</dbReference>
<dbReference type="PANTHER" id="PTHR46796:SF13">
    <property type="entry name" value="HTH-TYPE TRANSCRIPTIONAL ACTIVATOR RHAS"/>
    <property type="match status" value="1"/>
</dbReference>
<dbReference type="InterPro" id="IPR018060">
    <property type="entry name" value="HTH_AraC"/>
</dbReference>
<sequence>MVIFVAMPIQCLTSIRFSSEHAGNSLPVDPRVAAFVVGIYEFDLAALGKEVALFNDGLPALIILPKPDLASSCRIQNKCIELDSIWFTAGLLNQSYWLPPETIASEKLTIVRFFPSAWNALFGKRAIIAPYVHNLADYHPDHFSMFQQVYEGPALVTNLVDLLSDLFTTVLIDKKALTFDQLAIHVSTEDAMGGKELSVLSRFHPKWVQRQFKRNLGLSPYQFGQLQRFIAAYRHLDQEPTLNLHGVADNCGYYDANHLVKDFNKYLGISPKQYFKERAG</sequence>
<dbReference type="SUPFAM" id="SSF46689">
    <property type="entry name" value="Homeodomain-like"/>
    <property type="match status" value="1"/>
</dbReference>
<dbReference type="Pfam" id="PF12833">
    <property type="entry name" value="HTH_18"/>
    <property type="match status" value="1"/>
</dbReference>
<evidence type="ECO:0000259" key="4">
    <source>
        <dbReference type="PROSITE" id="PS01124"/>
    </source>
</evidence>
<dbReference type="Proteomes" id="UP000031802">
    <property type="component" value="Unassembled WGS sequence"/>
</dbReference>
<evidence type="ECO:0000313" key="6">
    <source>
        <dbReference type="Proteomes" id="UP000031802"/>
    </source>
</evidence>
<protein>
    <submittedName>
        <fullName evidence="5">AraC family transcriptional regulator</fullName>
    </submittedName>
</protein>
<organism evidence="5 6">
    <name type="scientific">Sphingobacterium deserti</name>
    <dbReference type="NCBI Taxonomy" id="1229276"/>
    <lineage>
        <taxon>Bacteria</taxon>
        <taxon>Pseudomonadati</taxon>
        <taxon>Bacteroidota</taxon>
        <taxon>Sphingobacteriia</taxon>
        <taxon>Sphingobacteriales</taxon>
        <taxon>Sphingobacteriaceae</taxon>
        <taxon>Sphingobacterium</taxon>
    </lineage>
</organism>
<keyword evidence="3" id="KW-0804">Transcription</keyword>
<dbReference type="Gene3D" id="1.10.10.60">
    <property type="entry name" value="Homeodomain-like"/>
    <property type="match status" value="1"/>
</dbReference>